<accession>A0ACD4ZW92</accession>
<keyword evidence="2" id="KW-1185">Reference proteome</keyword>
<evidence type="ECO:0000313" key="1">
    <source>
        <dbReference type="EMBL" id="WSC02464.1"/>
    </source>
</evidence>
<evidence type="ECO:0000313" key="2">
    <source>
        <dbReference type="Proteomes" id="UP001348369"/>
    </source>
</evidence>
<dbReference type="Proteomes" id="UP001348369">
    <property type="component" value="Chromosome"/>
</dbReference>
<organism evidence="1 2">
    <name type="scientific">Streptomyces scopuliridis</name>
    <dbReference type="NCBI Taxonomy" id="452529"/>
    <lineage>
        <taxon>Bacteria</taxon>
        <taxon>Bacillati</taxon>
        <taxon>Actinomycetota</taxon>
        <taxon>Actinomycetes</taxon>
        <taxon>Kitasatosporales</taxon>
        <taxon>Streptomycetaceae</taxon>
        <taxon>Streptomyces</taxon>
    </lineage>
</organism>
<protein>
    <submittedName>
        <fullName evidence="1">DUF1349 domain-containing protein</fullName>
    </submittedName>
</protein>
<name>A0ACD4ZW92_9ACTN</name>
<dbReference type="EMBL" id="CP109109">
    <property type="protein sequence ID" value="WSC02464.1"/>
    <property type="molecule type" value="Genomic_DNA"/>
</dbReference>
<reference evidence="1" key="1">
    <citation type="submission" date="2022-10" db="EMBL/GenBank/DDBJ databases">
        <title>The complete genomes of actinobacterial strains from the NBC collection.</title>
        <authorList>
            <person name="Joergensen T.S."/>
            <person name="Alvarez Arevalo M."/>
            <person name="Sterndorff E.B."/>
            <person name="Faurdal D."/>
            <person name="Vuksanovic O."/>
            <person name="Mourched A.-S."/>
            <person name="Charusanti P."/>
            <person name="Shaw S."/>
            <person name="Blin K."/>
            <person name="Weber T."/>
        </authorList>
    </citation>
    <scope>NUCLEOTIDE SEQUENCE</scope>
    <source>
        <strain evidence="1">NBC 01771</strain>
    </source>
</reference>
<sequence length="207" mass="22780">MGESADGTVTDAGTESGTESCLGFTDWTWLNRPAQWAAYDDALDITTEPDTDFWVTTHYGFVRDTGHALLRPVPASFRLRVTFSGDYREQYDQAGLLLRLDEKNWIKTGIEYVDGRQQLSAVVTREVSDWNVVPLAHLTDSPAPVTVELRREGDTVTILYGLDGEPGTMLRLAYFPPEAAAQAGPMCASPDGTGFTTRFTALHLETA</sequence>
<proteinExistence type="predicted"/>
<gene>
    <name evidence="1" type="ORF">OG835_39395</name>
</gene>